<dbReference type="InterPro" id="IPR006597">
    <property type="entry name" value="Sel1-like"/>
</dbReference>
<dbReference type="InterPro" id="IPR011990">
    <property type="entry name" value="TPR-like_helical_dom_sf"/>
</dbReference>
<organism evidence="5 6">
    <name type="scientific">Thelephora terrestris</name>
    <dbReference type="NCBI Taxonomy" id="56493"/>
    <lineage>
        <taxon>Eukaryota</taxon>
        <taxon>Fungi</taxon>
        <taxon>Dikarya</taxon>
        <taxon>Basidiomycota</taxon>
        <taxon>Agaricomycotina</taxon>
        <taxon>Agaricomycetes</taxon>
        <taxon>Thelephorales</taxon>
        <taxon>Thelephoraceae</taxon>
        <taxon>Thelephora</taxon>
    </lineage>
</organism>
<accession>A0A9P6HJC6</accession>
<evidence type="ECO:0000256" key="4">
    <source>
        <dbReference type="SAM" id="SignalP"/>
    </source>
</evidence>
<dbReference type="PANTHER" id="PTHR11102">
    <property type="entry name" value="SEL-1-LIKE PROTEIN"/>
    <property type="match status" value="1"/>
</dbReference>
<comment type="caution">
    <text evidence="5">The sequence shown here is derived from an EMBL/GenBank/DDBJ whole genome shotgun (WGS) entry which is preliminary data.</text>
</comment>
<feature type="region of interest" description="Disordered" evidence="2">
    <location>
        <begin position="914"/>
        <end position="946"/>
    </location>
</feature>
<gene>
    <name evidence="5" type="ORF">BJ322DRAFT_1048973</name>
</gene>
<feature type="compositionally biased region" description="Basic and acidic residues" evidence="2">
    <location>
        <begin position="845"/>
        <end position="860"/>
    </location>
</feature>
<evidence type="ECO:0000313" key="5">
    <source>
        <dbReference type="EMBL" id="KAF9788473.1"/>
    </source>
</evidence>
<evidence type="ECO:0000313" key="6">
    <source>
        <dbReference type="Proteomes" id="UP000736335"/>
    </source>
</evidence>
<evidence type="ECO:0000256" key="2">
    <source>
        <dbReference type="SAM" id="MobiDB-lite"/>
    </source>
</evidence>
<evidence type="ECO:0000256" key="1">
    <source>
        <dbReference type="ARBA" id="ARBA00038101"/>
    </source>
</evidence>
<feature type="compositionally biased region" description="Acidic residues" evidence="2">
    <location>
        <begin position="807"/>
        <end position="817"/>
    </location>
</feature>
<feature type="transmembrane region" description="Helical" evidence="3">
    <location>
        <begin position="884"/>
        <end position="903"/>
    </location>
</feature>
<protein>
    <recommendedName>
        <fullName evidence="7">HCP-like protein</fullName>
    </recommendedName>
</protein>
<feature type="region of interest" description="Disordered" evidence="2">
    <location>
        <begin position="781"/>
        <end position="879"/>
    </location>
</feature>
<dbReference type="Proteomes" id="UP000736335">
    <property type="component" value="Unassembled WGS sequence"/>
</dbReference>
<feature type="signal peptide" evidence="4">
    <location>
        <begin position="1"/>
        <end position="29"/>
    </location>
</feature>
<reference evidence="5" key="1">
    <citation type="journal article" date="2020" name="Nat. Commun.">
        <title>Large-scale genome sequencing of mycorrhizal fungi provides insights into the early evolution of symbiotic traits.</title>
        <authorList>
            <person name="Miyauchi S."/>
            <person name="Kiss E."/>
            <person name="Kuo A."/>
            <person name="Drula E."/>
            <person name="Kohler A."/>
            <person name="Sanchez-Garcia M."/>
            <person name="Morin E."/>
            <person name="Andreopoulos B."/>
            <person name="Barry K.W."/>
            <person name="Bonito G."/>
            <person name="Buee M."/>
            <person name="Carver A."/>
            <person name="Chen C."/>
            <person name="Cichocki N."/>
            <person name="Clum A."/>
            <person name="Culley D."/>
            <person name="Crous P.W."/>
            <person name="Fauchery L."/>
            <person name="Girlanda M."/>
            <person name="Hayes R.D."/>
            <person name="Keri Z."/>
            <person name="LaButti K."/>
            <person name="Lipzen A."/>
            <person name="Lombard V."/>
            <person name="Magnuson J."/>
            <person name="Maillard F."/>
            <person name="Murat C."/>
            <person name="Nolan M."/>
            <person name="Ohm R.A."/>
            <person name="Pangilinan J."/>
            <person name="Pereira M.F."/>
            <person name="Perotto S."/>
            <person name="Peter M."/>
            <person name="Pfister S."/>
            <person name="Riley R."/>
            <person name="Sitrit Y."/>
            <person name="Stielow J.B."/>
            <person name="Szollosi G."/>
            <person name="Zifcakova L."/>
            <person name="Stursova M."/>
            <person name="Spatafora J.W."/>
            <person name="Tedersoo L."/>
            <person name="Vaario L.M."/>
            <person name="Yamada A."/>
            <person name="Yan M."/>
            <person name="Wang P."/>
            <person name="Xu J."/>
            <person name="Bruns T."/>
            <person name="Baldrian P."/>
            <person name="Vilgalys R."/>
            <person name="Dunand C."/>
            <person name="Henrissat B."/>
            <person name="Grigoriev I.V."/>
            <person name="Hibbett D."/>
            <person name="Nagy L.G."/>
            <person name="Martin F.M."/>
        </authorList>
    </citation>
    <scope>NUCLEOTIDE SEQUENCE</scope>
    <source>
        <strain evidence="5">UH-Tt-Lm1</strain>
    </source>
</reference>
<keyword evidence="6" id="KW-1185">Reference proteome</keyword>
<dbReference type="PANTHER" id="PTHR11102:SF147">
    <property type="entry name" value="SEL1L ADAPTOR SUBUNIT OF ERAD E3 UBIQUITIN LIGASE"/>
    <property type="match status" value="1"/>
</dbReference>
<reference evidence="5" key="2">
    <citation type="submission" date="2020-11" db="EMBL/GenBank/DDBJ databases">
        <authorList>
            <consortium name="DOE Joint Genome Institute"/>
            <person name="Kuo A."/>
            <person name="Miyauchi S."/>
            <person name="Kiss E."/>
            <person name="Drula E."/>
            <person name="Kohler A."/>
            <person name="Sanchez-Garcia M."/>
            <person name="Andreopoulos B."/>
            <person name="Barry K.W."/>
            <person name="Bonito G."/>
            <person name="Buee M."/>
            <person name="Carver A."/>
            <person name="Chen C."/>
            <person name="Cichocki N."/>
            <person name="Clum A."/>
            <person name="Culley D."/>
            <person name="Crous P.W."/>
            <person name="Fauchery L."/>
            <person name="Girlanda M."/>
            <person name="Hayes R."/>
            <person name="Keri Z."/>
            <person name="Labutti K."/>
            <person name="Lipzen A."/>
            <person name="Lombard V."/>
            <person name="Magnuson J."/>
            <person name="Maillard F."/>
            <person name="Morin E."/>
            <person name="Murat C."/>
            <person name="Nolan M."/>
            <person name="Ohm R."/>
            <person name="Pangilinan J."/>
            <person name="Pereira M."/>
            <person name="Perotto S."/>
            <person name="Peter M."/>
            <person name="Riley R."/>
            <person name="Sitrit Y."/>
            <person name="Stielow B."/>
            <person name="Szollosi G."/>
            <person name="Zifcakova L."/>
            <person name="Stursova M."/>
            <person name="Spatafora J.W."/>
            <person name="Tedersoo L."/>
            <person name="Vaario L.-M."/>
            <person name="Yamada A."/>
            <person name="Yan M."/>
            <person name="Wang P."/>
            <person name="Xu J."/>
            <person name="Bruns T."/>
            <person name="Baldrian P."/>
            <person name="Vilgalys R."/>
            <person name="Henrissat B."/>
            <person name="Grigoriev I.V."/>
            <person name="Hibbett D."/>
            <person name="Nagy L.G."/>
            <person name="Martin F.M."/>
        </authorList>
    </citation>
    <scope>NUCLEOTIDE SEQUENCE</scope>
    <source>
        <strain evidence="5">UH-Tt-Lm1</strain>
    </source>
</reference>
<dbReference type="SMART" id="SM00671">
    <property type="entry name" value="SEL1"/>
    <property type="match status" value="8"/>
</dbReference>
<dbReference type="PROSITE" id="PS51257">
    <property type="entry name" value="PROKAR_LIPOPROTEIN"/>
    <property type="match status" value="1"/>
</dbReference>
<dbReference type="Gene3D" id="1.25.40.10">
    <property type="entry name" value="Tetratricopeptide repeat domain"/>
    <property type="match status" value="3"/>
</dbReference>
<dbReference type="GO" id="GO:0005789">
    <property type="term" value="C:endoplasmic reticulum membrane"/>
    <property type="evidence" value="ECO:0007669"/>
    <property type="project" value="TreeGrafter"/>
</dbReference>
<dbReference type="SUPFAM" id="SSF81901">
    <property type="entry name" value="HCP-like"/>
    <property type="match status" value="3"/>
</dbReference>
<sequence>MPRPTKSWRMKSIWIAFAVVALVVISCSAADTFEHTNEPPGTGKPEAVDGLTDVHSTQAIMQAPKSFEADRLYKKAITLLSTIRDSPAKQKAESTTAASSGILSKLLSSLLPNPHGQGPFSSAIRIAMKLRHQSWLPRIVWTSLGFNGDHREDDPSTSESYRATATVISLLKHASGLGHTDAMFTLASLSLFPPASSYPSDPGLAFETLNTHASLTGNATSQSLLGFFYATGYHDVTRVDQARAQLYYTFAAAGGHRGAQMALGYRYWTGIGVREDCVKAVEWYERAARQAMNTFKTGPPGGKTIPSTAIKLSDLIGGVYGPGASVASTGFNSQRPVVKAASSRTAGDTWEDVLEYYMFNADRGETDFAYRLGKIHYQGSLYQSPGGIASGSEGVGLIRRDYERAMRYFLYIARQVWPTDPPDLRHIPFPSREEAGQVGFAAASAAYIGRMFLRGEGVKSDYRMAKLWFERGAEFGDRECHNGLGIIYRDGLITGKGDIQKAVGHFTVAAGQELAEAQVNLGKHHYERGEMKLAITHFENALRNGSPFEAYYYLALFQARTMRASGYPQHITSSACSVAASFYKVVTERGVWDVDLISQANIAWVSGNDRNKEIAMLQWWIAAERGYEPAQNNLAYVLDQDKSILKFTKFSPMLPSNDTARVALTQWTRSASQNNIDALVKVGDYYYHGLGVPDEPEAVRWEKAAGYYQSAADTQFSALAMWNLGWMYENGIGVTQDFHLAKRHYDLALATNTEAYFPVTLSLIKLRIRKFWHTTILRDHKHDTSPDASENPGIEGKLPVDPYAGSPEEEYSDEYDDGWFVGKGQRKGMNPQAKDREEEDAVQWARDRKNRENERDRDVDFGPEDYFDGALRGNRERGDDDDELAETMLLMSLVLMIAGLFYLRNRWVERLRQDEEERRRRQQEQAHGEVPPPPPGPPVDGWAGLR</sequence>
<dbReference type="EMBL" id="WIUZ02000004">
    <property type="protein sequence ID" value="KAF9788473.1"/>
    <property type="molecule type" value="Genomic_DNA"/>
</dbReference>
<dbReference type="AlphaFoldDB" id="A0A9P6HJC6"/>
<dbReference type="Pfam" id="PF08238">
    <property type="entry name" value="Sel1"/>
    <property type="match status" value="8"/>
</dbReference>
<keyword evidence="4" id="KW-0732">Signal</keyword>
<keyword evidence="3" id="KW-0812">Transmembrane</keyword>
<evidence type="ECO:0008006" key="7">
    <source>
        <dbReference type="Google" id="ProtNLM"/>
    </source>
</evidence>
<evidence type="ECO:0000256" key="3">
    <source>
        <dbReference type="SAM" id="Phobius"/>
    </source>
</evidence>
<comment type="similarity">
    <text evidence="1">Belongs to the sel-1 family.</text>
</comment>
<keyword evidence="3" id="KW-1133">Transmembrane helix</keyword>
<dbReference type="OrthoDB" id="27934at2759"/>
<feature type="chain" id="PRO_5040210661" description="HCP-like protein" evidence="4">
    <location>
        <begin position="30"/>
        <end position="946"/>
    </location>
</feature>
<dbReference type="GO" id="GO:0036503">
    <property type="term" value="P:ERAD pathway"/>
    <property type="evidence" value="ECO:0007669"/>
    <property type="project" value="TreeGrafter"/>
</dbReference>
<name>A0A9P6HJC6_9AGAM</name>
<keyword evidence="3" id="KW-0472">Membrane</keyword>
<proteinExistence type="inferred from homology"/>
<feature type="compositionally biased region" description="Basic and acidic residues" evidence="2">
    <location>
        <begin position="914"/>
        <end position="927"/>
    </location>
</feature>
<dbReference type="InterPro" id="IPR050767">
    <property type="entry name" value="Sel1_AlgK"/>
</dbReference>